<dbReference type="EMBL" id="BPWL01000011">
    <property type="protein sequence ID" value="GJJ15773.1"/>
    <property type="molecule type" value="Genomic_DNA"/>
</dbReference>
<dbReference type="PROSITE" id="PS50011">
    <property type="entry name" value="PROTEIN_KINASE_DOM"/>
    <property type="match status" value="1"/>
</dbReference>
<dbReference type="GO" id="GO:0004672">
    <property type="term" value="F:protein kinase activity"/>
    <property type="evidence" value="ECO:0007669"/>
    <property type="project" value="InterPro"/>
</dbReference>
<dbReference type="PANTHER" id="PTHR37542">
    <property type="entry name" value="HELO DOMAIN-CONTAINING PROTEIN-RELATED"/>
    <property type="match status" value="1"/>
</dbReference>
<feature type="domain" description="Protein kinase" evidence="1">
    <location>
        <begin position="1"/>
        <end position="241"/>
    </location>
</feature>
<evidence type="ECO:0000313" key="3">
    <source>
        <dbReference type="Proteomes" id="UP001050691"/>
    </source>
</evidence>
<dbReference type="InterPro" id="IPR011009">
    <property type="entry name" value="Kinase-like_dom_sf"/>
</dbReference>
<reference evidence="2" key="1">
    <citation type="submission" date="2021-10" db="EMBL/GenBank/DDBJ databases">
        <title>De novo Genome Assembly of Clathrus columnatus (Basidiomycota, Fungi) Using Illumina and Nanopore Sequence Data.</title>
        <authorList>
            <person name="Ogiso-Tanaka E."/>
            <person name="Itagaki H."/>
            <person name="Hosoya T."/>
            <person name="Hosaka K."/>
        </authorList>
    </citation>
    <scope>NUCLEOTIDE SEQUENCE</scope>
    <source>
        <strain evidence="2">MO-923</strain>
    </source>
</reference>
<dbReference type="AlphaFoldDB" id="A0AAV5ARY7"/>
<dbReference type="PANTHER" id="PTHR37542:SF1">
    <property type="entry name" value="PRION-INHIBITION AND PROPAGATION HELO DOMAIN-CONTAINING PROTEIN"/>
    <property type="match status" value="1"/>
</dbReference>
<evidence type="ECO:0000259" key="1">
    <source>
        <dbReference type="PROSITE" id="PS50011"/>
    </source>
</evidence>
<dbReference type="InterPro" id="IPR000719">
    <property type="entry name" value="Prot_kinase_dom"/>
</dbReference>
<dbReference type="GO" id="GO:0005524">
    <property type="term" value="F:ATP binding"/>
    <property type="evidence" value="ECO:0007669"/>
    <property type="project" value="InterPro"/>
</dbReference>
<dbReference type="SUPFAM" id="SSF56112">
    <property type="entry name" value="Protein kinase-like (PK-like)"/>
    <property type="match status" value="1"/>
</dbReference>
<evidence type="ECO:0000313" key="2">
    <source>
        <dbReference type="EMBL" id="GJJ15773.1"/>
    </source>
</evidence>
<name>A0AAV5ARY7_9AGAM</name>
<comment type="caution">
    <text evidence="2">The sequence shown here is derived from an EMBL/GenBank/DDBJ whole genome shotgun (WGS) entry which is preliminary data.</text>
</comment>
<proteinExistence type="predicted"/>
<sequence>MSTPPGMGKPRTLRQLLCSPLNDSGLGPSITERVRLAVTMATAVLYVHAAKLVHKNIRPENVLLFEGLSDANDSYSVYPHRLGTAVLMGFDFVRFDANKSLAGTRVESGNWEKNIYMHPGRQGEYTEVSYNMLHDIYSLGVVLLEIALWKTFVVEDVSVHGIIYNPNPQVYLFHNYETKRPKRPEEIQAALIQTAKDFIPMSLGEKYRDVVLMCLNSLEGSFEGTEGMRDVDGIIVGLVFIQKVLGGLKEISV</sequence>
<keyword evidence="3" id="KW-1185">Reference proteome</keyword>
<organism evidence="2 3">
    <name type="scientific">Clathrus columnatus</name>
    <dbReference type="NCBI Taxonomy" id="1419009"/>
    <lineage>
        <taxon>Eukaryota</taxon>
        <taxon>Fungi</taxon>
        <taxon>Dikarya</taxon>
        <taxon>Basidiomycota</taxon>
        <taxon>Agaricomycotina</taxon>
        <taxon>Agaricomycetes</taxon>
        <taxon>Phallomycetidae</taxon>
        <taxon>Phallales</taxon>
        <taxon>Clathraceae</taxon>
        <taxon>Clathrus</taxon>
    </lineage>
</organism>
<dbReference type="Proteomes" id="UP001050691">
    <property type="component" value="Unassembled WGS sequence"/>
</dbReference>
<accession>A0AAV5ARY7</accession>
<gene>
    <name evidence="2" type="ORF">Clacol_010051</name>
</gene>
<dbReference type="Gene3D" id="1.10.510.10">
    <property type="entry name" value="Transferase(Phosphotransferase) domain 1"/>
    <property type="match status" value="1"/>
</dbReference>
<protein>
    <recommendedName>
        <fullName evidence="1">Protein kinase domain-containing protein</fullName>
    </recommendedName>
</protein>